<dbReference type="AlphaFoldDB" id="A0A816B0R1"/>
<evidence type="ECO:0000313" key="2">
    <source>
        <dbReference type="EMBL" id="CAF1603980.1"/>
    </source>
</evidence>
<dbReference type="EMBL" id="CAJNOR010006807">
    <property type="protein sequence ID" value="CAF1603980.1"/>
    <property type="molecule type" value="Genomic_DNA"/>
</dbReference>
<name>A0A816B0R1_ADIRI</name>
<gene>
    <name evidence="2" type="ORF">XAT740_LOCUS48047</name>
</gene>
<dbReference type="Proteomes" id="UP000663828">
    <property type="component" value="Unassembled WGS sequence"/>
</dbReference>
<feature type="non-terminal residue" evidence="2">
    <location>
        <position position="52"/>
    </location>
</feature>
<sequence length="52" mass="5882">MLRIKSILIGANDLPEQPKYVPLKSVRVEGKIDLFAADVTIKQVFRNDETNP</sequence>
<accession>A0A816B0R1</accession>
<evidence type="ECO:0000313" key="3">
    <source>
        <dbReference type="Proteomes" id="UP000663828"/>
    </source>
</evidence>
<protein>
    <recommendedName>
        <fullName evidence="1">VIT domain-containing protein</fullName>
    </recommendedName>
</protein>
<evidence type="ECO:0000259" key="1">
    <source>
        <dbReference type="PROSITE" id="PS51468"/>
    </source>
</evidence>
<reference evidence="2" key="1">
    <citation type="submission" date="2021-02" db="EMBL/GenBank/DDBJ databases">
        <authorList>
            <person name="Nowell W R."/>
        </authorList>
    </citation>
    <scope>NUCLEOTIDE SEQUENCE</scope>
</reference>
<organism evidence="2 3">
    <name type="scientific">Adineta ricciae</name>
    <name type="common">Rotifer</name>
    <dbReference type="NCBI Taxonomy" id="249248"/>
    <lineage>
        <taxon>Eukaryota</taxon>
        <taxon>Metazoa</taxon>
        <taxon>Spiralia</taxon>
        <taxon>Gnathifera</taxon>
        <taxon>Rotifera</taxon>
        <taxon>Eurotatoria</taxon>
        <taxon>Bdelloidea</taxon>
        <taxon>Adinetida</taxon>
        <taxon>Adinetidae</taxon>
        <taxon>Adineta</taxon>
    </lineage>
</organism>
<proteinExistence type="predicted"/>
<keyword evidence="3" id="KW-1185">Reference proteome</keyword>
<dbReference type="InterPro" id="IPR013694">
    <property type="entry name" value="VIT"/>
</dbReference>
<dbReference type="PROSITE" id="PS51468">
    <property type="entry name" value="VIT"/>
    <property type="match status" value="1"/>
</dbReference>
<feature type="domain" description="VIT" evidence="1">
    <location>
        <begin position="7"/>
        <end position="52"/>
    </location>
</feature>
<comment type="caution">
    <text evidence="2">The sequence shown here is derived from an EMBL/GenBank/DDBJ whole genome shotgun (WGS) entry which is preliminary data.</text>
</comment>